<proteinExistence type="predicted"/>
<sequence length="126" mass="13852">MCVGVLGNHATVRGKQSLVIVTVQLSLDFEYRLRSQLGDQRRSRLQKAFHDSSCGQMGCSIVGTSWTHARPLTCQFGVRTTNLNGGIFCLGEHDSWEHCDKVETTPALCAGYTHCVLRAAHCTESP</sequence>
<dbReference type="OrthoDB" id="10283251at2759"/>
<dbReference type="AlphaFoldDB" id="F8MML9"/>
<keyword evidence="2" id="KW-1185">Reference proteome</keyword>
<organism evidence="1 2">
    <name type="scientific">Neurospora tetrasperma (strain FGSC 2508 / ATCC MYA-4615 / P0657)</name>
    <dbReference type="NCBI Taxonomy" id="510951"/>
    <lineage>
        <taxon>Eukaryota</taxon>
        <taxon>Fungi</taxon>
        <taxon>Dikarya</taxon>
        <taxon>Ascomycota</taxon>
        <taxon>Pezizomycotina</taxon>
        <taxon>Sordariomycetes</taxon>
        <taxon>Sordariomycetidae</taxon>
        <taxon>Sordariales</taxon>
        <taxon>Sordariaceae</taxon>
        <taxon>Neurospora</taxon>
    </lineage>
</organism>
<dbReference type="GeneID" id="20821690"/>
<protein>
    <submittedName>
        <fullName evidence="1">Uncharacterized protein</fullName>
    </submittedName>
</protein>
<dbReference type="HOGENOM" id="CLU_1982180_0_0_1"/>
<dbReference type="RefSeq" id="XP_009850972.1">
    <property type="nucleotide sequence ID" value="XM_009852670.1"/>
</dbReference>
<accession>F8MML9</accession>
<evidence type="ECO:0000313" key="1">
    <source>
        <dbReference type="EMBL" id="EGO57893.1"/>
    </source>
</evidence>
<dbReference type="Proteomes" id="UP000008065">
    <property type="component" value="Unassembled WGS sequence"/>
</dbReference>
<evidence type="ECO:0000313" key="2">
    <source>
        <dbReference type="Proteomes" id="UP000008065"/>
    </source>
</evidence>
<reference evidence="2" key="1">
    <citation type="journal article" date="2011" name="Genetics">
        <title>Massive changes in genome architecture accompany the transition to self-fertility in the filamentous fungus Neurospora tetrasperma.</title>
        <authorList>
            <person name="Ellison C.E."/>
            <person name="Stajich J.E."/>
            <person name="Jacobson D.J."/>
            <person name="Natvig D.O."/>
            <person name="Lapidus A."/>
            <person name="Foster B."/>
            <person name="Aerts A."/>
            <person name="Riley R."/>
            <person name="Lindquist E.A."/>
            <person name="Grigoriev I.V."/>
            <person name="Taylor J.W."/>
        </authorList>
    </citation>
    <scope>NUCLEOTIDE SEQUENCE [LARGE SCALE GENOMIC DNA]</scope>
    <source>
        <strain evidence="2">FGSC 2508 / P0657</strain>
    </source>
</reference>
<name>F8MML9_NEUT8</name>
<dbReference type="EMBL" id="GL891304">
    <property type="protein sequence ID" value="EGO57893.1"/>
    <property type="molecule type" value="Genomic_DNA"/>
</dbReference>
<dbReference type="VEuPathDB" id="FungiDB:NEUTE1DRAFT_100778"/>
<dbReference type="KEGG" id="nte:NEUTE1DRAFT100778"/>
<gene>
    <name evidence="1" type="ORF">NEUTE1DRAFT_100778</name>
</gene>